<comment type="subcellular location">
    <subcellularLocation>
        <location evidence="1">Membrane</location>
        <topology evidence="1">Multi-pass membrane protein</topology>
    </subcellularLocation>
</comment>
<feature type="transmembrane region" description="Helical" evidence="5">
    <location>
        <begin position="223"/>
        <end position="244"/>
    </location>
</feature>
<gene>
    <name evidence="6" type="ORF">H9729_07390</name>
</gene>
<dbReference type="Pfam" id="PF02361">
    <property type="entry name" value="CbiQ"/>
    <property type="match status" value="1"/>
</dbReference>
<accession>A0A9D1ZY64</accession>
<evidence type="ECO:0000256" key="2">
    <source>
        <dbReference type="ARBA" id="ARBA00022692"/>
    </source>
</evidence>
<keyword evidence="2 5" id="KW-0812">Transmembrane</keyword>
<feature type="transmembrane region" description="Helical" evidence="5">
    <location>
        <begin position="55"/>
        <end position="73"/>
    </location>
</feature>
<feature type="transmembrane region" description="Helical" evidence="5">
    <location>
        <begin position="30"/>
        <end position="49"/>
    </location>
</feature>
<evidence type="ECO:0000256" key="3">
    <source>
        <dbReference type="ARBA" id="ARBA00022989"/>
    </source>
</evidence>
<proteinExistence type="predicted"/>
<dbReference type="Proteomes" id="UP000886750">
    <property type="component" value="Unassembled WGS sequence"/>
</dbReference>
<reference evidence="6" key="1">
    <citation type="journal article" date="2021" name="PeerJ">
        <title>Extensive microbial diversity within the chicken gut microbiome revealed by metagenomics and culture.</title>
        <authorList>
            <person name="Gilroy R."/>
            <person name="Ravi A."/>
            <person name="Getino M."/>
            <person name="Pursley I."/>
            <person name="Horton D.L."/>
            <person name="Alikhan N.F."/>
            <person name="Baker D."/>
            <person name="Gharbi K."/>
            <person name="Hall N."/>
            <person name="Watson M."/>
            <person name="Adriaenssens E.M."/>
            <person name="Foster-Nyarko E."/>
            <person name="Jarju S."/>
            <person name="Secka A."/>
            <person name="Antonio M."/>
            <person name="Oren A."/>
            <person name="Chaudhuri R.R."/>
            <person name="La Ragione R."/>
            <person name="Hildebrand F."/>
            <person name="Pallen M.J."/>
        </authorList>
    </citation>
    <scope>NUCLEOTIDE SEQUENCE</scope>
    <source>
        <strain evidence="6">1345</strain>
    </source>
</reference>
<evidence type="ECO:0000256" key="1">
    <source>
        <dbReference type="ARBA" id="ARBA00004141"/>
    </source>
</evidence>
<reference evidence="6" key="2">
    <citation type="submission" date="2021-04" db="EMBL/GenBank/DDBJ databases">
        <authorList>
            <person name="Gilroy R."/>
        </authorList>
    </citation>
    <scope>NUCLEOTIDE SEQUENCE</scope>
    <source>
        <strain evidence="6">1345</strain>
    </source>
</reference>
<name>A0A9D1ZY64_9FIRM</name>
<dbReference type="CDD" id="cd16914">
    <property type="entry name" value="EcfT"/>
    <property type="match status" value="1"/>
</dbReference>
<keyword evidence="4 5" id="KW-0472">Membrane</keyword>
<feature type="transmembrane region" description="Helical" evidence="5">
    <location>
        <begin position="259"/>
        <end position="280"/>
    </location>
</feature>
<evidence type="ECO:0000256" key="4">
    <source>
        <dbReference type="ARBA" id="ARBA00023136"/>
    </source>
</evidence>
<dbReference type="AlphaFoldDB" id="A0A9D1ZY64"/>
<evidence type="ECO:0000313" key="7">
    <source>
        <dbReference type="Proteomes" id="UP000886750"/>
    </source>
</evidence>
<sequence length="293" mass="33722">MKAFEWYHPIILFVYFIAMIFITMFTQHPVLLGISFVCAVSFCGMLTGLKKLLKSLAYSIPVLLVIAVTNPLFSHNGETVLFFLNDNPVTLEAILYGLDIAVMIMAVFYWFKCYHAVMTSDKFIYLFGRVIPKLSLLLSMVLNFIPKFKRQYKEIDQSQKALGIYGAKGYIDKIRSRIRVLSILVTWSLENSVETADSMRARGYGLKGRTSYSIFKWTVRDTVMAALVFAFTAMICFLMSLGYAEYWFYPTFKAFDRSVLAILLYVGLFVLMMLSTATEIKENIAWRYLRSKI</sequence>
<evidence type="ECO:0000256" key="5">
    <source>
        <dbReference type="SAM" id="Phobius"/>
    </source>
</evidence>
<evidence type="ECO:0000313" key="6">
    <source>
        <dbReference type="EMBL" id="HIY97496.1"/>
    </source>
</evidence>
<organism evidence="6 7">
    <name type="scientific">Candidatus Borkfalkia excrementigallinarum</name>
    <dbReference type="NCBI Taxonomy" id="2838506"/>
    <lineage>
        <taxon>Bacteria</taxon>
        <taxon>Bacillati</taxon>
        <taxon>Bacillota</taxon>
        <taxon>Clostridia</taxon>
        <taxon>Christensenellales</taxon>
        <taxon>Christensenellaceae</taxon>
        <taxon>Candidatus Borkfalkia</taxon>
    </lineage>
</organism>
<feature type="transmembrane region" description="Helical" evidence="5">
    <location>
        <begin position="93"/>
        <end position="111"/>
    </location>
</feature>
<protein>
    <submittedName>
        <fullName evidence="6">Energy-coupling factor transporter transmembrane protein EcfT</fullName>
    </submittedName>
</protein>
<keyword evidence="3 5" id="KW-1133">Transmembrane helix</keyword>
<dbReference type="EMBL" id="DXCQ01000067">
    <property type="protein sequence ID" value="HIY97496.1"/>
    <property type="molecule type" value="Genomic_DNA"/>
</dbReference>
<dbReference type="InterPro" id="IPR003339">
    <property type="entry name" value="ABC/ECF_trnsptr_transmembrane"/>
</dbReference>
<comment type="caution">
    <text evidence="6">The sequence shown here is derived from an EMBL/GenBank/DDBJ whole genome shotgun (WGS) entry which is preliminary data.</text>
</comment>
<dbReference type="GO" id="GO:0005886">
    <property type="term" value="C:plasma membrane"/>
    <property type="evidence" value="ECO:0007669"/>
    <property type="project" value="UniProtKB-ARBA"/>
</dbReference>
<feature type="transmembrane region" description="Helical" evidence="5">
    <location>
        <begin position="6"/>
        <end position="25"/>
    </location>
</feature>